<dbReference type="OrthoDB" id="9802447at2"/>
<evidence type="ECO:0000313" key="18">
    <source>
        <dbReference type="Proteomes" id="UP000186905"/>
    </source>
</evidence>
<dbReference type="GO" id="GO:0050660">
    <property type="term" value="F:flavin adenine dinucleotide binding"/>
    <property type="evidence" value="ECO:0007669"/>
    <property type="project" value="InterPro"/>
</dbReference>
<dbReference type="NCBIfam" id="NF009586">
    <property type="entry name" value="PRK13026.1"/>
    <property type="match status" value="1"/>
</dbReference>
<dbReference type="InterPro" id="IPR046373">
    <property type="entry name" value="Acyl-CoA_Oxase/DH_mid-dom_sf"/>
</dbReference>
<evidence type="ECO:0000256" key="3">
    <source>
        <dbReference type="ARBA" id="ARBA00009347"/>
    </source>
</evidence>
<evidence type="ECO:0000256" key="4">
    <source>
        <dbReference type="ARBA" id="ARBA00012033"/>
    </source>
</evidence>
<dbReference type="GO" id="GO:0070991">
    <property type="term" value="F:medium-chain fatty acyl-CoA dehydrogenase activity"/>
    <property type="evidence" value="ECO:0007669"/>
    <property type="project" value="UniProtKB-EC"/>
</dbReference>
<dbReference type="GO" id="GO:0004466">
    <property type="term" value="F:long-chain fatty acyl-CoA dehydrogenase activity"/>
    <property type="evidence" value="ECO:0007669"/>
    <property type="project" value="UniProtKB-EC"/>
</dbReference>
<evidence type="ECO:0000256" key="1">
    <source>
        <dbReference type="ARBA" id="ARBA00001974"/>
    </source>
</evidence>
<dbReference type="RefSeq" id="WP_075766519.1">
    <property type="nucleotide sequence ID" value="NZ_MJIL01000087.1"/>
</dbReference>
<dbReference type="UniPathway" id="UPA00659"/>
<dbReference type="FunFam" id="2.40.110.10:FF:000010">
    <property type="entry name" value="Acyl-CoA dehydrogenase"/>
    <property type="match status" value="1"/>
</dbReference>
<keyword evidence="8" id="KW-0274">FAD</keyword>
<comment type="catalytic activity">
    <reaction evidence="13">
        <text>a long-chain 2,3-saturated fatty acyl-CoA + oxidized [electron-transfer flavoprotein] + H(+) = a long-chain (2E)-enoyl-CoA + reduced [electron-transfer flavoprotein]</text>
        <dbReference type="Rhea" id="RHEA:17721"/>
        <dbReference type="Rhea" id="RHEA-COMP:10685"/>
        <dbReference type="Rhea" id="RHEA-COMP:10686"/>
        <dbReference type="ChEBI" id="CHEBI:15378"/>
        <dbReference type="ChEBI" id="CHEBI:57692"/>
        <dbReference type="ChEBI" id="CHEBI:58307"/>
        <dbReference type="ChEBI" id="CHEBI:83721"/>
        <dbReference type="ChEBI" id="CHEBI:83727"/>
        <dbReference type="EC" id="1.3.8.8"/>
    </reaction>
</comment>
<gene>
    <name evidence="17" type="ORF">BIT28_22130</name>
</gene>
<dbReference type="Pfam" id="PF09317">
    <property type="entry name" value="ACDH_C"/>
    <property type="match status" value="1"/>
</dbReference>
<dbReference type="Gene3D" id="2.40.110.10">
    <property type="entry name" value="Butyryl-CoA Dehydrogenase, subunit A, domain 2"/>
    <property type="match status" value="1"/>
</dbReference>
<dbReference type="AlphaFoldDB" id="A0A1Q9GG69"/>
<comment type="caution">
    <text evidence="17">The sequence shown here is derived from an EMBL/GenBank/DDBJ whole genome shotgun (WGS) entry which is preliminary data.</text>
</comment>
<dbReference type="SUPFAM" id="SSF47203">
    <property type="entry name" value="Acyl-CoA dehydrogenase C-terminal domain-like"/>
    <property type="match status" value="1"/>
</dbReference>
<dbReference type="InterPro" id="IPR009100">
    <property type="entry name" value="AcylCoA_DH/oxidase_NM_dom_sf"/>
</dbReference>
<evidence type="ECO:0000256" key="8">
    <source>
        <dbReference type="ARBA" id="ARBA00022827"/>
    </source>
</evidence>
<dbReference type="InterPro" id="IPR013786">
    <property type="entry name" value="AcylCoA_DH/ox_N"/>
</dbReference>
<feature type="domain" description="Acyl-CoA dehydrogenase/oxidase N-terminal" evidence="15">
    <location>
        <begin position="69"/>
        <end position="177"/>
    </location>
</feature>
<dbReference type="SUPFAM" id="SSF56645">
    <property type="entry name" value="Acyl-CoA dehydrogenase NM domain-like"/>
    <property type="match status" value="1"/>
</dbReference>
<name>A0A1Q9GG69_9GAMM</name>
<keyword evidence="11" id="KW-0443">Lipid metabolism</keyword>
<evidence type="ECO:0000256" key="13">
    <source>
        <dbReference type="ARBA" id="ARBA00049247"/>
    </source>
</evidence>
<evidence type="ECO:0000256" key="9">
    <source>
        <dbReference type="ARBA" id="ARBA00022832"/>
    </source>
</evidence>
<dbReference type="PANTHER" id="PTHR48083:SF33">
    <property type="entry name" value="ACYL-COENZYME A DEHYDROGENASE"/>
    <property type="match status" value="1"/>
</dbReference>
<dbReference type="InterPro" id="IPR037069">
    <property type="entry name" value="AcylCoA_DH/ox_N_sf"/>
</dbReference>
<accession>A0A1Q9GG69</accession>
<comment type="catalytic activity">
    <reaction evidence="12">
        <text>a medium-chain 2,3-saturated fatty acyl-CoA + oxidized [electron-transfer flavoprotein] + H(+) = a medium-chain (2E)-enoyl-CoA + reduced [electron-transfer flavoprotein]</text>
        <dbReference type="Rhea" id="RHEA:14477"/>
        <dbReference type="Rhea" id="RHEA-COMP:10685"/>
        <dbReference type="Rhea" id="RHEA-COMP:10686"/>
        <dbReference type="ChEBI" id="CHEBI:15378"/>
        <dbReference type="ChEBI" id="CHEBI:57692"/>
        <dbReference type="ChEBI" id="CHEBI:58307"/>
        <dbReference type="ChEBI" id="CHEBI:83723"/>
        <dbReference type="ChEBI" id="CHEBI:83726"/>
        <dbReference type="EC" id="1.3.8.7"/>
    </reaction>
</comment>
<evidence type="ECO:0000259" key="15">
    <source>
        <dbReference type="Pfam" id="PF02771"/>
    </source>
</evidence>
<dbReference type="InterPro" id="IPR036250">
    <property type="entry name" value="AcylCo_DH-like_C"/>
</dbReference>
<organism evidence="17 18">
    <name type="scientific">Photobacterium proteolyticum</name>
    <dbReference type="NCBI Taxonomy" id="1903952"/>
    <lineage>
        <taxon>Bacteria</taxon>
        <taxon>Pseudomonadati</taxon>
        <taxon>Pseudomonadota</taxon>
        <taxon>Gammaproteobacteria</taxon>
        <taxon>Vibrionales</taxon>
        <taxon>Vibrionaceae</taxon>
        <taxon>Photobacterium</taxon>
    </lineage>
</organism>
<dbReference type="EC" id="1.3.8.7" evidence="4"/>
<evidence type="ECO:0000256" key="5">
    <source>
        <dbReference type="ARBA" id="ARBA00012040"/>
    </source>
</evidence>
<evidence type="ECO:0000256" key="10">
    <source>
        <dbReference type="ARBA" id="ARBA00023002"/>
    </source>
</evidence>
<dbReference type="Pfam" id="PF02771">
    <property type="entry name" value="Acyl-CoA_dh_N"/>
    <property type="match status" value="1"/>
</dbReference>
<feature type="domain" description="Acyl-CoA dehydrogenase/oxidase C-terminal" evidence="14">
    <location>
        <begin position="304"/>
        <end position="449"/>
    </location>
</feature>
<reference evidence="17 18" key="1">
    <citation type="submission" date="2016-09" db="EMBL/GenBank/DDBJ databases">
        <title>Photobacterium proteolyticum sp. nov. a protease producing bacterium isolated from ocean sediments of Laizhou Bay.</title>
        <authorList>
            <person name="Li Y."/>
        </authorList>
    </citation>
    <scope>NUCLEOTIDE SEQUENCE [LARGE SCALE GENOMIC DNA]</scope>
    <source>
        <strain evidence="17 18">13-12</strain>
    </source>
</reference>
<sequence>MSTLTNMRKRYLSDPAFKMFKKVLPPLSDTEREAMEAGSVWWDGELFSGSPNWNTLLNYPKPSLSDEEQAFIDTKLKTLLDMLDDYQIVQEDRDLPPDVWEYLRKEKFFSLIIGKEYGGLNFSAHANSTIVTSIATRSLSAAVCVMVPNSLGPGELLSHYGTKDQKDYWLPRLAHGDDIPCFALTGPEAGSDAGGIPDKGVVCYGEYQGEEVLGIRVSWNKRYITLAPVATVLGLAFKLHDPDGLIGNKTDIGITCALIPADHPGVEIGERHDPLNLAFMNGPTRGEDVFIPMDWVIGGQDYVGRGWRMLVECLSAGRGISLPALGTAVGHLTAKTTGAYAYVRKQFGMSIGNFEGVAQAMGRIGGYTYMLEASRTLTTSSLDMGEKPGIVTAIAKYHMTEMARTILNDAMDIHAGRAIQLGPMNYLGHHYFGMPVAITVEGANILTRNLMIFGQGATRCHPYVLSEMEAAANPDAEQGAKEFDTLLSKHIGFAIGNVSKSLLNAFSGSRFNRSPVSGETAVYYRHLSRMSRALAVAADFAMLSLGGELKRRELVSARLGDVLSHLYLASATLKRFEDEGRQQDDLPMVHYALQHCLHQCGVAFDEVLSNFPRKGVGRLLRTLLFPLGIRYQAPKDEITVKIAELLMTPGAHRERLTHMCYVGEKENDPVAIMERAFIAMHGVKDIERKLAKATKSGEIPRKVSLTEKLQIALSAGIVTDQDVEKMHNADQLRQKAIQVDHFAAAQFKKGSLQPGKAA</sequence>
<comment type="similarity">
    <text evidence="3">Belongs to the acyl-CoA dehydrogenase family.</text>
</comment>
<comment type="cofactor">
    <cofactor evidence="1">
        <name>FAD</name>
        <dbReference type="ChEBI" id="CHEBI:57692"/>
    </cofactor>
</comment>
<dbReference type="EMBL" id="MJIL01000087">
    <property type="protein sequence ID" value="OLQ73424.1"/>
    <property type="molecule type" value="Genomic_DNA"/>
</dbReference>
<dbReference type="GO" id="GO:0005737">
    <property type="term" value="C:cytoplasm"/>
    <property type="evidence" value="ECO:0007669"/>
    <property type="project" value="TreeGrafter"/>
</dbReference>
<dbReference type="InterPro" id="IPR009075">
    <property type="entry name" value="AcylCo_DH/oxidase_C"/>
</dbReference>
<dbReference type="InterPro" id="IPR050741">
    <property type="entry name" value="Acyl-CoA_dehydrogenase"/>
</dbReference>
<keyword evidence="18" id="KW-1185">Reference proteome</keyword>
<comment type="pathway">
    <text evidence="2">Lipid metabolism; fatty acid beta-oxidation.</text>
</comment>
<dbReference type="EC" id="1.3.8.8" evidence="5"/>
<evidence type="ECO:0000313" key="17">
    <source>
        <dbReference type="EMBL" id="OLQ73424.1"/>
    </source>
</evidence>
<evidence type="ECO:0000259" key="14">
    <source>
        <dbReference type="Pfam" id="PF00441"/>
    </source>
</evidence>
<dbReference type="Proteomes" id="UP000186905">
    <property type="component" value="Unassembled WGS sequence"/>
</dbReference>
<dbReference type="Pfam" id="PF00441">
    <property type="entry name" value="Acyl-CoA_dh_1"/>
    <property type="match status" value="1"/>
</dbReference>
<evidence type="ECO:0000256" key="12">
    <source>
        <dbReference type="ARBA" id="ARBA00047882"/>
    </source>
</evidence>
<dbReference type="PANTHER" id="PTHR48083">
    <property type="entry name" value="MEDIUM-CHAIN SPECIFIC ACYL-COA DEHYDROGENASE, MITOCHONDRIAL-RELATED"/>
    <property type="match status" value="1"/>
</dbReference>
<evidence type="ECO:0000259" key="16">
    <source>
        <dbReference type="Pfam" id="PF09317"/>
    </source>
</evidence>
<keyword evidence="9" id="KW-0276">Fatty acid metabolism</keyword>
<dbReference type="STRING" id="1903952.BIT28_22130"/>
<keyword evidence="10" id="KW-0560">Oxidoreductase</keyword>
<evidence type="ECO:0000256" key="2">
    <source>
        <dbReference type="ARBA" id="ARBA00005005"/>
    </source>
</evidence>
<feature type="domain" description="Acyl-CoA dehydrogenase C-terminal bacterial-type" evidence="16">
    <location>
        <begin position="458"/>
        <end position="742"/>
    </location>
</feature>
<proteinExistence type="inferred from homology"/>
<dbReference type="Gene3D" id="1.10.540.10">
    <property type="entry name" value="Acyl-CoA dehydrogenase/oxidase, N-terminal domain"/>
    <property type="match status" value="1"/>
</dbReference>
<evidence type="ECO:0000256" key="7">
    <source>
        <dbReference type="ARBA" id="ARBA00022630"/>
    </source>
</evidence>
<evidence type="ECO:0000256" key="6">
    <source>
        <dbReference type="ARBA" id="ARBA00020144"/>
    </source>
</evidence>
<dbReference type="FunFam" id="1.20.140.10:FF:000009">
    <property type="entry name" value="Acyl-CoA dehydrogenase"/>
    <property type="match status" value="1"/>
</dbReference>
<dbReference type="NCBIfam" id="NF007000">
    <property type="entry name" value="PRK09463.1"/>
    <property type="match status" value="1"/>
</dbReference>
<dbReference type="FunFam" id="1.10.540.10:FF:000004">
    <property type="entry name" value="Acyl-CoA dehydrogenase"/>
    <property type="match status" value="1"/>
</dbReference>
<keyword evidence="7" id="KW-0285">Flavoprotein</keyword>
<protein>
    <recommendedName>
        <fullName evidence="6">Acyl-coenzyme A dehydrogenase</fullName>
        <ecNumber evidence="4">1.3.8.7</ecNumber>
        <ecNumber evidence="5">1.3.8.8</ecNumber>
    </recommendedName>
</protein>
<dbReference type="InterPro" id="IPR015396">
    <property type="entry name" value="FadE_C"/>
</dbReference>
<dbReference type="GO" id="GO:0033539">
    <property type="term" value="P:fatty acid beta-oxidation using acyl-CoA dehydrogenase"/>
    <property type="evidence" value="ECO:0007669"/>
    <property type="project" value="InterPro"/>
</dbReference>
<dbReference type="Gene3D" id="1.20.140.10">
    <property type="entry name" value="Butyryl-CoA Dehydrogenase, subunit A, domain 3"/>
    <property type="match status" value="1"/>
</dbReference>
<evidence type="ECO:0000256" key="11">
    <source>
        <dbReference type="ARBA" id="ARBA00023098"/>
    </source>
</evidence>